<dbReference type="GeneTree" id="ENSGT00590000083139"/>
<dbReference type="GO" id="GO:0120020">
    <property type="term" value="F:cholesterol transfer activity"/>
    <property type="evidence" value="ECO:0007669"/>
    <property type="project" value="TreeGrafter"/>
</dbReference>
<dbReference type="PROSITE" id="PS51211">
    <property type="entry name" value="VITELLOGENIN"/>
    <property type="match status" value="1"/>
</dbReference>
<feature type="domain" description="Vitellogenin" evidence="4">
    <location>
        <begin position="53"/>
        <end position="655"/>
    </location>
</feature>
<dbReference type="Proteomes" id="UP000265080">
    <property type="component" value="Chromosome 11"/>
</dbReference>
<dbReference type="GO" id="GO:0042953">
    <property type="term" value="P:lipoprotein transport"/>
    <property type="evidence" value="ECO:0007669"/>
    <property type="project" value="TreeGrafter"/>
</dbReference>
<dbReference type="GO" id="GO:0034359">
    <property type="term" value="C:mature chylomicron"/>
    <property type="evidence" value="ECO:0007669"/>
    <property type="project" value="TreeGrafter"/>
</dbReference>
<dbReference type="SUPFAM" id="SSF48431">
    <property type="entry name" value="Lipovitellin-phosvitin complex, superhelical domain"/>
    <property type="match status" value="1"/>
</dbReference>
<dbReference type="GO" id="GO:0042632">
    <property type="term" value="P:cholesterol homeostasis"/>
    <property type="evidence" value="ECO:0007669"/>
    <property type="project" value="TreeGrafter"/>
</dbReference>
<dbReference type="SMART" id="SM01169">
    <property type="entry name" value="DUF1943"/>
    <property type="match status" value="1"/>
</dbReference>
<evidence type="ECO:0000256" key="3">
    <source>
        <dbReference type="PROSITE-ProRule" id="PRU00557"/>
    </source>
</evidence>
<evidence type="ECO:0000259" key="4">
    <source>
        <dbReference type="PROSITE" id="PS51211"/>
    </source>
</evidence>
<dbReference type="InterPro" id="IPR001747">
    <property type="entry name" value="Vitellogenin_N"/>
</dbReference>
<dbReference type="PANTHER" id="PTHR13769:SF5">
    <property type="entry name" value="APOLIPOPROTEIN B-100-RELATED"/>
    <property type="match status" value="1"/>
</dbReference>
<accession>A0A3P8U0L5</accession>
<reference evidence="5" key="2">
    <citation type="submission" date="2025-08" db="UniProtKB">
        <authorList>
            <consortium name="Ensembl"/>
        </authorList>
    </citation>
    <scope>IDENTIFICATION</scope>
</reference>
<keyword evidence="1" id="KW-0732">Signal</keyword>
<dbReference type="Pfam" id="PF01347">
    <property type="entry name" value="Vitellogenin_N"/>
    <property type="match status" value="2"/>
</dbReference>
<name>A0A3P8U0L5_AMPPE</name>
<dbReference type="GO" id="GO:0034362">
    <property type="term" value="C:low-density lipoprotein particle"/>
    <property type="evidence" value="ECO:0007669"/>
    <property type="project" value="TreeGrafter"/>
</dbReference>
<dbReference type="Ensembl" id="ENSAPET00000029588.1">
    <property type="protein sequence ID" value="ENSAPEP00000028828.1"/>
    <property type="gene ID" value="ENSAPEG00000020230.1"/>
</dbReference>
<proteinExistence type="predicted"/>
<reference evidence="5" key="3">
    <citation type="submission" date="2025-09" db="UniProtKB">
        <authorList>
            <consortium name="Ensembl"/>
        </authorList>
    </citation>
    <scope>IDENTIFICATION</scope>
</reference>
<dbReference type="InterPro" id="IPR052418">
    <property type="entry name" value="Apolipoprotein_B"/>
</dbReference>
<dbReference type="InterPro" id="IPR015819">
    <property type="entry name" value="Lipid_transp_b-sht_shell"/>
</dbReference>
<evidence type="ECO:0000256" key="1">
    <source>
        <dbReference type="ARBA" id="ARBA00022729"/>
    </source>
</evidence>
<comment type="caution">
    <text evidence="3">Lacks conserved residue(s) required for the propagation of feature annotation.</text>
</comment>
<dbReference type="SMART" id="SM00638">
    <property type="entry name" value="LPD_N"/>
    <property type="match status" value="1"/>
</dbReference>
<dbReference type="GO" id="GO:0030301">
    <property type="term" value="P:cholesterol transport"/>
    <property type="evidence" value="ECO:0007669"/>
    <property type="project" value="TreeGrafter"/>
</dbReference>
<dbReference type="InterPro" id="IPR015255">
    <property type="entry name" value="Vitellinogen_open_b-sht"/>
</dbReference>
<reference evidence="5 6" key="1">
    <citation type="submission" date="2018-03" db="EMBL/GenBank/DDBJ databases">
        <title>Finding Nemo's genes: A chromosome-scale reference assembly of the genome of the orange clownfish Amphiprion percula.</title>
        <authorList>
            <person name="Lehmann R."/>
        </authorList>
    </citation>
    <scope>NUCLEOTIDE SEQUENCE</scope>
</reference>
<dbReference type="Pfam" id="PF09172">
    <property type="entry name" value="Vit_open_b-sht"/>
    <property type="match status" value="1"/>
</dbReference>
<dbReference type="PANTHER" id="PTHR13769">
    <property type="entry name" value="APOLIPOPROTEIN B"/>
    <property type="match status" value="1"/>
</dbReference>
<evidence type="ECO:0000313" key="6">
    <source>
        <dbReference type="Proteomes" id="UP000265080"/>
    </source>
</evidence>
<dbReference type="InterPro" id="IPR015817">
    <property type="entry name" value="Vitellinogen_open_b-sht_sub1"/>
</dbReference>
<protein>
    <recommendedName>
        <fullName evidence="4">Vitellogenin domain-containing protein</fullName>
    </recommendedName>
</protein>
<dbReference type="AlphaFoldDB" id="A0A3P8U0L5"/>
<dbReference type="Gene3D" id="2.30.230.10">
    <property type="entry name" value="Lipovitellin, beta-sheet shell regions, chain A"/>
    <property type="match status" value="1"/>
</dbReference>
<dbReference type="Gene3D" id="1.25.10.20">
    <property type="entry name" value="Vitellinogen, superhelical"/>
    <property type="match status" value="1"/>
</dbReference>
<keyword evidence="6" id="KW-1185">Reference proteome</keyword>
<evidence type="ECO:0000313" key="5">
    <source>
        <dbReference type="Ensembl" id="ENSAPEP00000028828.1"/>
    </source>
</evidence>
<dbReference type="InterPro" id="IPR011030">
    <property type="entry name" value="Lipovitellin_superhlx_dom"/>
</dbReference>
<dbReference type="GO" id="GO:0006642">
    <property type="term" value="P:triglyceride mobilization"/>
    <property type="evidence" value="ECO:0007669"/>
    <property type="project" value="TreeGrafter"/>
</dbReference>
<keyword evidence="2" id="KW-0325">Glycoprotein</keyword>
<dbReference type="InterPro" id="IPR015816">
    <property type="entry name" value="Vitellinogen_b-sht_N"/>
</dbReference>
<sequence>MHVSQCVLYVSLSPTPLLLPSLPLPLLRLLSLSTRRSAADGSPYMSLVLLKVPSSYHKYEYMYEAESLNGINGGSHLRNGPKVTCKVEIEVPRTCSFIIRTTGCQLSEVLDSDPEGKPVFSPSPSSDTFAAEMERYPLKVVVEGVYNVKLYTEDGETTTALNIKRGIVSALAVPLVEEDKNKNMPTIHGMCKSQFTINAREDIATDISLTRDLSRCDKFNPIRDHTSPLALISGMVIYSSNVFVCLASCTFFISFSTTLLLSLSEVPKPATTSDIMKELHMDAVEDKSVVQDKDAALNLLRELATLPETDGERRAHLFQMLVSMVRGMKTETLTPAVPEALEVSRVLTYQVLAQCGTPECSSAIMHILRTFDTASLKVDAAVFAMGIVSNPSALLIHDLLEMAKYKTSKPIMYALSNVVKRFYKAEEKLIPEIYSVAEFMAAQLGDCTGDKDNAFMTLRVIGNMAPAVIPAGPALRGAVMQCVNQPAASPAVQQAAIQVFRLTPVRDVFMQVLLDSASPVQKRIATYLVLMKDPRPSELTQLANALPSEQDQQVKSFVISHVTNILSSSGPETQELRQKIRDALQGNEIGTIMDPTKFSRNYKIGSLEGNMIFEDTSYLPKEVMLEMTLKAFGFDIDMMEIGMEGKGFEPTVDALFGENGFFPDTALKTMYFVSDNMPQRVNEILQSIMPAHKRDRMKRQVLRFVYNKILNILNFTKEVKSADSPEVMVYLRLLGNELGSMLSQLTSRSLTTMWRLVLGWVLLMETPRAKALTPSLSTLSTRTSLCSLWLAVPSKKGTTNPP</sequence>
<evidence type="ECO:0000256" key="2">
    <source>
        <dbReference type="ARBA" id="ARBA00023180"/>
    </source>
</evidence>
<organism evidence="5 6">
    <name type="scientific">Amphiprion percula</name>
    <name type="common">Orange clownfish</name>
    <name type="synonym">Lutjanus percula</name>
    <dbReference type="NCBI Taxonomy" id="161767"/>
    <lineage>
        <taxon>Eukaryota</taxon>
        <taxon>Metazoa</taxon>
        <taxon>Chordata</taxon>
        <taxon>Craniata</taxon>
        <taxon>Vertebrata</taxon>
        <taxon>Euteleostomi</taxon>
        <taxon>Actinopterygii</taxon>
        <taxon>Neopterygii</taxon>
        <taxon>Teleostei</taxon>
        <taxon>Neoteleostei</taxon>
        <taxon>Acanthomorphata</taxon>
        <taxon>Ovalentaria</taxon>
        <taxon>Pomacentridae</taxon>
        <taxon>Amphiprion</taxon>
    </lineage>
</organism>
<dbReference type="Gene3D" id="2.20.50.20">
    <property type="entry name" value="Lipovitellin. Chain A, domain 3"/>
    <property type="match status" value="1"/>
</dbReference>
<dbReference type="SUPFAM" id="SSF56968">
    <property type="entry name" value="Lipovitellin-phosvitin complex, beta-sheet shell regions"/>
    <property type="match status" value="2"/>
</dbReference>
<dbReference type="GO" id="GO:0034361">
    <property type="term" value="C:very-low-density lipoprotein particle"/>
    <property type="evidence" value="ECO:0007669"/>
    <property type="project" value="TreeGrafter"/>
</dbReference>
<dbReference type="GO" id="GO:0050750">
    <property type="term" value="F:low-density lipoprotein particle receptor binding"/>
    <property type="evidence" value="ECO:0007669"/>
    <property type="project" value="TreeGrafter"/>
</dbReference>